<dbReference type="Gene3D" id="3.50.50.60">
    <property type="entry name" value="FAD/NAD(P)-binding domain"/>
    <property type="match status" value="1"/>
</dbReference>
<dbReference type="InterPro" id="IPR050816">
    <property type="entry name" value="Flavin-dep_Halogenase_NPB"/>
</dbReference>
<accession>A0A1H9CVJ9</accession>
<evidence type="ECO:0000256" key="2">
    <source>
        <dbReference type="ARBA" id="ARBA00023033"/>
    </source>
</evidence>
<dbReference type="SUPFAM" id="SSF51905">
    <property type="entry name" value="FAD/NAD(P)-binding domain"/>
    <property type="match status" value="1"/>
</dbReference>
<evidence type="ECO:0000256" key="1">
    <source>
        <dbReference type="ARBA" id="ARBA00023002"/>
    </source>
</evidence>
<keyword evidence="2" id="KW-0503">Monooxygenase</keyword>
<dbReference type="PANTHER" id="PTHR43747">
    <property type="entry name" value="FAD-BINDING PROTEIN"/>
    <property type="match status" value="1"/>
</dbReference>
<dbReference type="GO" id="GO:0004497">
    <property type="term" value="F:monooxygenase activity"/>
    <property type="evidence" value="ECO:0007669"/>
    <property type="project" value="UniProtKB-KW"/>
</dbReference>
<dbReference type="InterPro" id="IPR006905">
    <property type="entry name" value="Flavin_halogenase"/>
</dbReference>
<evidence type="ECO:0000313" key="3">
    <source>
        <dbReference type="EMBL" id="SEQ04623.1"/>
    </source>
</evidence>
<dbReference type="Pfam" id="PF04820">
    <property type="entry name" value="Trp_halogenase"/>
    <property type="match status" value="1"/>
</dbReference>
<keyword evidence="1" id="KW-0560">Oxidoreductase</keyword>
<dbReference type="EMBL" id="FOGB01000001">
    <property type="protein sequence ID" value="SEQ04623.1"/>
    <property type="molecule type" value="Genomic_DNA"/>
</dbReference>
<keyword evidence="4" id="KW-1185">Reference proteome</keyword>
<reference evidence="4" key="1">
    <citation type="submission" date="2016-10" db="EMBL/GenBank/DDBJ databases">
        <authorList>
            <person name="Varghese N."/>
            <person name="Submissions S."/>
        </authorList>
    </citation>
    <scope>NUCLEOTIDE SEQUENCE [LARGE SCALE GENOMIC DNA]</scope>
    <source>
        <strain evidence="4">DSM 18887</strain>
    </source>
</reference>
<proteinExistence type="predicted"/>
<protein>
    <submittedName>
        <fullName evidence="3">Dehydrogenase (Flavoprotein)</fullName>
    </submittedName>
</protein>
<gene>
    <name evidence="3" type="ORF">SAMN03080615_00163</name>
</gene>
<dbReference type="PANTHER" id="PTHR43747:SF5">
    <property type="entry name" value="FAD-BINDING DOMAIN-CONTAINING PROTEIN"/>
    <property type="match status" value="1"/>
</dbReference>
<dbReference type="AlphaFoldDB" id="A0A1H9CVJ9"/>
<sequence>MSMVQQKSLSHIIVLGGGPAGGATALGLRKLGYDVTVIAEPRPFKAVEGISERVLEGLRNAGFKQALVNLPPPSPRLASWNGATNSANTEMLINRSELDRGIGRDLEAAGVKLIPGRVGKVSETDAGFSVALKDSETALLKKAPLKDAAPLKADFLVEARGRSAPAAGLARLRGSETVSLLQYWQGEPCQPQSAAESFQDGWAWMAAWSDGTRYLQLTFDVASADLPDKAQLIDHCNAILRTLPSAQPFIANAKPTGVIHARTSTPILCREAVGDNWIRVGDAAMAVDPLSGNGIFQALSSALQAPAVINTLLQQPQNRSLAKQFYQQRVDHLFHRFARIGRDFYASEERWWDNPFWATRRNWPDSKPLHQETDPDSLRVVSMPVVSNGLIEEHEVVTTNDQPLGIWHLNGIPMAPVVRALQSREQGTSPHSCLETVLGMSPDIAAGLTRWLYQNRWLKVER</sequence>
<dbReference type="Proteomes" id="UP000198749">
    <property type="component" value="Unassembled WGS sequence"/>
</dbReference>
<dbReference type="InterPro" id="IPR036188">
    <property type="entry name" value="FAD/NAD-bd_sf"/>
</dbReference>
<dbReference type="STRING" id="355243.SAMN03080615_00163"/>
<name>A0A1H9CVJ9_9GAMM</name>
<dbReference type="PRINTS" id="PR00420">
    <property type="entry name" value="RNGMNOXGNASE"/>
</dbReference>
<evidence type="ECO:0000313" key="4">
    <source>
        <dbReference type="Proteomes" id="UP000198749"/>
    </source>
</evidence>
<dbReference type="RefSeq" id="WP_245756471.1">
    <property type="nucleotide sequence ID" value="NZ_AP025284.1"/>
</dbReference>
<organism evidence="3 4">
    <name type="scientific">Amphritea atlantica</name>
    <dbReference type="NCBI Taxonomy" id="355243"/>
    <lineage>
        <taxon>Bacteria</taxon>
        <taxon>Pseudomonadati</taxon>
        <taxon>Pseudomonadota</taxon>
        <taxon>Gammaproteobacteria</taxon>
        <taxon>Oceanospirillales</taxon>
        <taxon>Oceanospirillaceae</taxon>
        <taxon>Amphritea</taxon>
    </lineage>
</organism>